<name>A0A1D1UXE6_RAMVA</name>
<feature type="domain" description="HAT C-terminal dimerisation" evidence="1">
    <location>
        <begin position="177"/>
        <end position="215"/>
    </location>
</feature>
<dbReference type="InterPro" id="IPR008906">
    <property type="entry name" value="HATC_C_dom"/>
</dbReference>
<evidence type="ECO:0000313" key="2">
    <source>
        <dbReference type="EMBL" id="GAU92372.1"/>
    </source>
</evidence>
<evidence type="ECO:0000259" key="1">
    <source>
        <dbReference type="Pfam" id="PF05699"/>
    </source>
</evidence>
<protein>
    <recommendedName>
        <fullName evidence="1">HAT C-terminal dimerisation domain-containing protein</fullName>
    </recommendedName>
</protein>
<evidence type="ECO:0000313" key="3">
    <source>
        <dbReference type="Proteomes" id="UP000186922"/>
    </source>
</evidence>
<dbReference type="Pfam" id="PF05699">
    <property type="entry name" value="Dimer_Tnp_hAT"/>
    <property type="match status" value="1"/>
</dbReference>
<dbReference type="Proteomes" id="UP000186922">
    <property type="component" value="Unassembled WGS sequence"/>
</dbReference>
<dbReference type="InterPro" id="IPR012337">
    <property type="entry name" value="RNaseH-like_sf"/>
</dbReference>
<comment type="caution">
    <text evidence="2">The sequence shown here is derived from an EMBL/GenBank/DDBJ whole genome shotgun (WGS) entry which is preliminary data.</text>
</comment>
<accession>A0A1D1UXE6</accession>
<sequence length="225" mass="25447">MQAGKESTIHKVAPHLKDILVHLKQMETLADELELGSLEVPDPFFPLVQKMRIDMVRRFGIWLNPEHEKFDPIIMAATLLHPKLRRVLKENERDIAKKGALQYSKKWYPSEGSQQAHSSVSSESLGLDAPEESDVFAGLAEMLARQPEQVIQKERKSPIECQLDCYLTSAEASNCPQKGEPSRFWAEHASKYPDLARLALDILSTQCSSAPSERLRKESIGWQEA</sequence>
<proteinExistence type="predicted"/>
<reference evidence="2 3" key="1">
    <citation type="journal article" date="2016" name="Nat. Commun.">
        <title>Extremotolerant tardigrade genome and improved radiotolerance of human cultured cells by tardigrade-unique protein.</title>
        <authorList>
            <person name="Hashimoto T."/>
            <person name="Horikawa D.D."/>
            <person name="Saito Y."/>
            <person name="Kuwahara H."/>
            <person name="Kozuka-Hata H."/>
            <person name="Shin-I T."/>
            <person name="Minakuchi Y."/>
            <person name="Ohishi K."/>
            <person name="Motoyama A."/>
            <person name="Aizu T."/>
            <person name="Enomoto A."/>
            <person name="Kondo K."/>
            <person name="Tanaka S."/>
            <person name="Hara Y."/>
            <person name="Koshikawa S."/>
            <person name="Sagara H."/>
            <person name="Miura T."/>
            <person name="Yokobori S."/>
            <person name="Miyagawa K."/>
            <person name="Suzuki Y."/>
            <person name="Kubo T."/>
            <person name="Oyama M."/>
            <person name="Kohara Y."/>
            <person name="Fujiyama A."/>
            <person name="Arakawa K."/>
            <person name="Katayama T."/>
            <person name="Toyoda A."/>
            <person name="Kunieda T."/>
        </authorList>
    </citation>
    <scope>NUCLEOTIDE SEQUENCE [LARGE SCALE GENOMIC DNA]</scope>
    <source>
        <strain evidence="2 3">YOKOZUNA-1</strain>
    </source>
</reference>
<keyword evidence="3" id="KW-1185">Reference proteome</keyword>
<dbReference type="SUPFAM" id="SSF53098">
    <property type="entry name" value="Ribonuclease H-like"/>
    <property type="match status" value="1"/>
</dbReference>
<gene>
    <name evidence="2" type="primary">RvY_04459</name>
    <name evidence="2" type="synonym">RvY_04459.1</name>
    <name evidence="2" type="ORF">RvY_04459-1</name>
</gene>
<dbReference type="OrthoDB" id="10023994at2759"/>
<dbReference type="AlphaFoldDB" id="A0A1D1UXE6"/>
<dbReference type="EMBL" id="BDGG01000002">
    <property type="protein sequence ID" value="GAU92372.1"/>
    <property type="molecule type" value="Genomic_DNA"/>
</dbReference>
<organism evidence="2 3">
    <name type="scientific">Ramazzottius varieornatus</name>
    <name type="common">Water bear</name>
    <name type="synonym">Tardigrade</name>
    <dbReference type="NCBI Taxonomy" id="947166"/>
    <lineage>
        <taxon>Eukaryota</taxon>
        <taxon>Metazoa</taxon>
        <taxon>Ecdysozoa</taxon>
        <taxon>Tardigrada</taxon>
        <taxon>Eutardigrada</taxon>
        <taxon>Parachela</taxon>
        <taxon>Hypsibioidea</taxon>
        <taxon>Ramazzottiidae</taxon>
        <taxon>Ramazzottius</taxon>
    </lineage>
</organism>
<dbReference type="GO" id="GO:0046983">
    <property type="term" value="F:protein dimerization activity"/>
    <property type="evidence" value="ECO:0007669"/>
    <property type="project" value="InterPro"/>
</dbReference>